<feature type="compositionally biased region" description="Low complexity" evidence="4">
    <location>
        <begin position="89"/>
        <end position="102"/>
    </location>
</feature>
<comment type="caution">
    <text evidence="6">The sequence shown here is derived from an EMBL/GenBank/DDBJ whole genome shotgun (WGS) entry which is preliminary data.</text>
</comment>
<dbReference type="PANTHER" id="PTHR24171">
    <property type="entry name" value="ANKYRIN REPEAT DOMAIN-CONTAINING PROTEIN 39-RELATED"/>
    <property type="match status" value="1"/>
</dbReference>
<dbReference type="InterPro" id="IPR002110">
    <property type="entry name" value="Ankyrin_rpt"/>
</dbReference>
<gene>
    <name evidence="6" type="ORF">CCMP2556_LOCUS47222</name>
</gene>
<dbReference type="SMART" id="SM00248">
    <property type="entry name" value="ANK"/>
    <property type="match status" value="2"/>
</dbReference>
<organism evidence="6 7">
    <name type="scientific">Durusdinium trenchii</name>
    <dbReference type="NCBI Taxonomy" id="1381693"/>
    <lineage>
        <taxon>Eukaryota</taxon>
        <taxon>Sar</taxon>
        <taxon>Alveolata</taxon>
        <taxon>Dinophyceae</taxon>
        <taxon>Suessiales</taxon>
        <taxon>Symbiodiniaceae</taxon>
        <taxon>Durusdinium</taxon>
    </lineage>
</organism>
<keyword evidence="1" id="KW-0677">Repeat</keyword>
<feature type="compositionally biased region" description="Polar residues" evidence="4">
    <location>
        <begin position="103"/>
        <end position="113"/>
    </location>
</feature>
<dbReference type="Proteomes" id="UP001642484">
    <property type="component" value="Unassembled WGS sequence"/>
</dbReference>
<evidence type="ECO:0000256" key="4">
    <source>
        <dbReference type="SAM" id="MobiDB-lite"/>
    </source>
</evidence>
<evidence type="ECO:0000256" key="3">
    <source>
        <dbReference type="SAM" id="Coils"/>
    </source>
</evidence>
<feature type="region of interest" description="Disordered" evidence="4">
    <location>
        <begin position="35"/>
        <end position="119"/>
    </location>
</feature>
<feature type="transmembrane region" description="Helical" evidence="5">
    <location>
        <begin position="7"/>
        <end position="26"/>
    </location>
</feature>
<sequence>MFGRTPVAFSWDVILFLILVVLWSFFRARLTKEFGESSAPPPLSVKGLGTLRAPEGTPQEALHPAFGDGKPRAVLPAAHRPHPRIQGTASPRSARSAKSAQSGFSVPPSTLSPSGDDEPSFVVPLQYPARDAICIIQGKAEEEFEEFCRRRTDDVSGRQYLEFLGLRLILHPETGSKGWRVEVQKALPQAVQFWEHHKGIRQGDLLTAVDGNEVAALDGAMLEKAFFHRSRKGPRHLVFRRSVLNHLRWLREGQVATPWEEQAEPKVLSGVQRLAEEVRAEEDRRRVMEQQTLLAQELAAKLTLTQESEREYVKAEAELFAAKNLRDEKDERMESLVEQMARKTEETALQKLSHEHEIHAAEMQAEAEAWRRKKDSNLEDFLKKASSELDTLEAQEQQMLKTKQSLEGKVELRRRTLEVAKTGILKATEVADTLEQRCRSAALRLEEVETFAARALSEEQVLEANLEGEEASAASFSRQNAQLQEQLRIFKLKSSKALAEIEEEEGEAAALKAKLLERQQGQQQLSQEMQHWYHSEEYHLELAQRQLDFDEKNMGHQIELLRNQETRQRHQLRDQEMRDKGEIVQQMEQEMEADKRKLALEVQQQHQRLILRQGQLEHDLQRLQEQLSQDEVREQQMTEAVAQSERRLRLQLHQSELAKQEESQQMQDAMEQEKVLEAQQRRVQELSDKLKDLELQQSILADKEDQLRLDQMERQEQVLRKRQEQQLRMCQVQLQEMRSQQEMSDQQFRSKLERVQRELELVGQRVKDLQEQFLRTHEVAASGKEDPLQVRLIEKKVEEIEKELVKLKEDLLQHSNSMAQQEQRVQDQEEQLSTLQQDVLRELEEHLEKPRERGPEGEELPDSRALRKKLENDREEVIKQIAAQQQQRSLRAEQQQRVIDRLGGQLEVLLKLLEDIKANPVMTPTGREGLKTKAYSTVRQQEEWMQQLVSLEQQQKELFFEEQRRMERYEETAEHWKLEQEALSMRQEAAEEAARDAERQAMEEAARHLAEGKLVPGANLEVILTDPGPVGLTFHADDETPPRVRKVKKDRREFWEKQGMQDGAVILAVGDAPTAHLTSAELLPLLNGRPLRLQFALGPVRTGINSTDNNGQTALHRALENGDEAEALKILAEPTFNSINVQDNLGKTALHWAASGGMGEACKAILSHADFNQEDAVDYRGITAYEDAEGAGQTQVVKIFDTHTAEAADEQEGW</sequence>
<dbReference type="EMBL" id="CAXAMN010026006">
    <property type="protein sequence ID" value="CAK9099836.1"/>
    <property type="molecule type" value="Genomic_DNA"/>
</dbReference>
<feature type="coiled-coil region" evidence="3">
    <location>
        <begin position="382"/>
        <end position="409"/>
    </location>
</feature>
<feature type="coiled-coil region" evidence="3">
    <location>
        <begin position="966"/>
        <end position="1007"/>
    </location>
</feature>
<name>A0ABP0RKY5_9DINO</name>
<dbReference type="InterPro" id="IPR036770">
    <property type="entry name" value="Ankyrin_rpt-contain_sf"/>
</dbReference>
<evidence type="ECO:0000256" key="5">
    <source>
        <dbReference type="SAM" id="Phobius"/>
    </source>
</evidence>
<dbReference type="Pfam" id="PF12796">
    <property type="entry name" value="Ank_2"/>
    <property type="match status" value="1"/>
</dbReference>
<keyword evidence="5" id="KW-0812">Transmembrane</keyword>
<feature type="coiled-coil region" evidence="3">
    <location>
        <begin position="466"/>
        <end position="514"/>
    </location>
</feature>
<evidence type="ECO:0008006" key="8">
    <source>
        <dbReference type="Google" id="ProtNLM"/>
    </source>
</evidence>
<dbReference type="SUPFAM" id="SSF48403">
    <property type="entry name" value="Ankyrin repeat"/>
    <property type="match status" value="1"/>
</dbReference>
<keyword evidence="2" id="KW-0040">ANK repeat</keyword>
<evidence type="ECO:0000313" key="6">
    <source>
        <dbReference type="EMBL" id="CAK9099836.1"/>
    </source>
</evidence>
<dbReference type="Gene3D" id="1.25.40.20">
    <property type="entry name" value="Ankyrin repeat-containing domain"/>
    <property type="match status" value="1"/>
</dbReference>
<evidence type="ECO:0000313" key="7">
    <source>
        <dbReference type="Proteomes" id="UP001642484"/>
    </source>
</evidence>
<evidence type="ECO:0000256" key="1">
    <source>
        <dbReference type="ARBA" id="ARBA00022737"/>
    </source>
</evidence>
<proteinExistence type="predicted"/>
<keyword evidence="3" id="KW-0175">Coiled coil</keyword>
<keyword evidence="5" id="KW-1133">Transmembrane helix</keyword>
<evidence type="ECO:0000256" key="2">
    <source>
        <dbReference type="ARBA" id="ARBA00023043"/>
    </source>
</evidence>
<protein>
    <recommendedName>
        <fullName evidence="8">PDZ domain-containing protein</fullName>
    </recommendedName>
</protein>
<feature type="coiled-coil region" evidence="3">
    <location>
        <begin position="584"/>
        <end position="919"/>
    </location>
</feature>
<accession>A0ABP0RKY5</accession>
<keyword evidence="7" id="KW-1185">Reference proteome</keyword>
<reference evidence="6 7" key="1">
    <citation type="submission" date="2024-02" db="EMBL/GenBank/DDBJ databases">
        <authorList>
            <person name="Chen Y."/>
            <person name="Shah S."/>
            <person name="Dougan E. K."/>
            <person name="Thang M."/>
            <person name="Chan C."/>
        </authorList>
    </citation>
    <scope>NUCLEOTIDE SEQUENCE [LARGE SCALE GENOMIC DNA]</scope>
</reference>
<keyword evidence="5" id="KW-0472">Membrane</keyword>